<keyword evidence="3" id="KW-1185">Reference proteome</keyword>
<dbReference type="AlphaFoldDB" id="A0A135T9Y9"/>
<feature type="compositionally biased region" description="Polar residues" evidence="1">
    <location>
        <begin position="161"/>
        <end position="171"/>
    </location>
</feature>
<evidence type="ECO:0000313" key="2">
    <source>
        <dbReference type="EMBL" id="KXH44958.1"/>
    </source>
</evidence>
<feature type="region of interest" description="Disordered" evidence="1">
    <location>
        <begin position="160"/>
        <end position="184"/>
    </location>
</feature>
<sequence length="753" mass="83745">MHLKSLTSFTSIKEIVRCKRVKQKAKRNEKNQKRSKSRKNKRNKERRFEPKSQHGAQHQFSDENSEEQVPDPYLAWNLASIAPETFAQPLPWRRPSHLDNAFHVNSATLYHPGLETPPSSHPSPNPTRSSTLNSILSSSGTSLSSATSKIKFFFHRRHSDTGLSRSSPLSRQSEKRNSVPGLSSNFARHITEESRQEIVTAQDQGVITRSIVPKQEVSRPAGVMAQQPVDLKAVRERLKALESTSKAFVDIWDSKVSPNFDQDLRDIIGYDCGYVLGNHPGKESGTRVVGVMTPKELPKDTSDKIRSKILLYFADSKELQDTITVEFRIGVVGRAADALASSQEADNELKRPRNCRKHSERMLGDSVSFEKSDCAATLGPAIRLGGCNGWIVNWHMFHGIENWKDLDNPYPVPHHGLFHPAYIDCNEDDGPLQIGELQAYSGRMYRTTRPSRSLSHFAPSVQGECKPTMQVVTDWAFCKADKDEVQNCLRYAPSGIEVDDRSDPIPGAFVQRPQLQIIQTTGRSSGFRYAVVCETPAKVRQYPHMPTREWCLMNLEDLMLVEDWNSEGPGVCGDSGAAVVHDETGELIGQIWGRNVYEGHRQTPRVTYFTHHWDIFDDISERYPTLEGPSLILKPMCHPSERANVGNGAPGPSKMEADERTLNPSRPRSPACSSTRGADGVVESFSQSTLAQSVTNSIGSGDGKAKKTYVGKALEGEVECGQRDSHSGNAARASVDDDIDVLVMRRSSAMVTV</sequence>
<accession>A0A135T9Y9</accession>
<gene>
    <name evidence="2" type="ORF">CNYM01_07096</name>
</gene>
<evidence type="ECO:0000313" key="3">
    <source>
        <dbReference type="Proteomes" id="UP000070054"/>
    </source>
</evidence>
<evidence type="ECO:0000256" key="1">
    <source>
        <dbReference type="SAM" id="MobiDB-lite"/>
    </source>
</evidence>
<name>A0A135T9Y9_9PEZI</name>
<comment type="caution">
    <text evidence="2">The sequence shown here is derived from an EMBL/GenBank/DDBJ whole genome shotgun (WGS) entry which is preliminary data.</text>
</comment>
<dbReference type="OrthoDB" id="5242988at2759"/>
<feature type="region of interest" description="Disordered" evidence="1">
    <location>
        <begin position="644"/>
        <end position="678"/>
    </location>
</feature>
<proteinExistence type="predicted"/>
<feature type="compositionally biased region" description="Polar residues" evidence="1">
    <location>
        <begin position="662"/>
        <end position="676"/>
    </location>
</feature>
<feature type="compositionally biased region" description="Low complexity" evidence="1">
    <location>
        <begin position="126"/>
        <end position="140"/>
    </location>
</feature>
<feature type="region of interest" description="Disordered" evidence="1">
    <location>
        <begin position="18"/>
        <end position="68"/>
    </location>
</feature>
<feature type="compositionally biased region" description="Basic residues" evidence="1">
    <location>
        <begin position="33"/>
        <end position="45"/>
    </location>
</feature>
<feature type="region of interest" description="Disordered" evidence="1">
    <location>
        <begin position="109"/>
        <end position="140"/>
    </location>
</feature>
<reference evidence="2 3" key="1">
    <citation type="submission" date="2014-02" db="EMBL/GenBank/DDBJ databases">
        <title>The genome sequence of Colletotrichum nymphaeae SA-01.</title>
        <authorList>
            <person name="Baroncelli R."/>
            <person name="Thon M.R."/>
        </authorList>
    </citation>
    <scope>NUCLEOTIDE SEQUENCE [LARGE SCALE GENOMIC DNA]</scope>
    <source>
        <strain evidence="2 3">SA-01</strain>
    </source>
</reference>
<protein>
    <submittedName>
        <fullName evidence="2">Uncharacterized protein</fullName>
    </submittedName>
</protein>
<dbReference type="Proteomes" id="UP000070054">
    <property type="component" value="Unassembled WGS sequence"/>
</dbReference>
<organism evidence="2 3">
    <name type="scientific">Colletotrichum nymphaeae SA-01</name>
    <dbReference type="NCBI Taxonomy" id="1460502"/>
    <lineage>
        <taxon>Eukaryota</taxon>
        <taxon>Fungi</taxon>
        <taxon>Dikarya</taxon>
        <taxon>Ascomycota</taxon>
        <taxon>Pezizomycotina</taxon>
        <taxon>Sordariomycetes</taxon>
        <taxon>Hypocreomycetidae</taxon>
        <taxon>Glomerellales</taxon>
        <taxon>Glomerellaceae</taxon>
        <taxon>Colletotrichum</taxon>
        <taxon>Colletotrichum acutatum species complex</taxon>
    </lineage>
</organism>
<dbReference type="EMBL" id="JEMN01001188">
    <property type="protein sequence ID" value="KXH44958.1"/>
    <property type="molecule type" value="Genomic_DNA"/>
</dbReference>